<dbReference type="EMBL" id="AP022606">
    <property type="protein sequence ID" value="BBZ10982.1"/>
    <property type="molecule type" value="Genomic_DNA"/>
</dbReference>
<evidence type="ECO:0000313" key="4">
    <source>
        <dbReference type="Proteomes" id="UP000467379"/>
    </source>
</evidence>
<name>A0A7I7W215_9MYCO</name>
<keyword evidence="4" id="KW-1185">Reference proteome</keyword>
<organism evidence="2 3">
    <name type="scientific">Mycobacterium branderi</name>
    <dbReference type="NCBI Taxonomy" id="43348"/>
    <lineage>
        <taxon>Bacteria</taxon>
        <taxon>Bacillati</taxon>
        <taxon>Actinomycetota</taxon>
        <taxon>Actinomycetes</taxon>
        <taxon>Mycobacteriales</taxon>
        <taxon>Mycobacteriaceae</taxon>
        <taxon>Mycobacterium</taxon>
    </lineage>
</organism>
<proteinExistence type="predicted"/>
<dbReference type="Proteomes" id="UP000467379">
    <property type="component" value="Chromosome"/>
</dbReference>
<sequence>MSRADFDDVLRSAARLRKLVPDAVLVGGSDDHDHVLADLAGRFDAVLGALEADPEWVLNRAVPGKLLLGALGDIEVGIRQLIRRRPLEKQVVEIPGGGTLVAPTPEETLRIKGYLLVKRNQTRDYLDVAALAHRFGTQWAADTLADIDAYYDEGVQGATSVAEQVLRQLGQPRPRDSRTTTRLGQYKDLAPEWRSWNAVVRQCQAVADAMVG</sequence>
<dbReference type="OrthoDB" id="7051771at2"/>
<reference evidence="1 4" key="2">
    <citation type="journal article" date="2019" name="Emerg. Microbes Infect.">
        <title>Comprehensive subspecies identification of 175 nontuberculous mycobacteria species based on 7547 genomic profiles.</title>
        <authorList>
            <person name="Matsumoto Y."/>
            <person name="Kinjo T."/>
            <person name="Motooka D."/>
            <person name="Nabeya D."/>
            <person name="Jung N."/>
            <person name="Uechi K."/>
            <person name="Horii T."/>
            <person name="Iida T."/>
            <person name="Fujita J."/>
            <person name="Nakamura S."/>
        </authorList>
    </citation>
    <scope>NUCLEOTIDE SEQUENCE [LARGE SCALE GENOMIC DNA]</scope>
    <source>
        <strain evidence="1 4">JCM 12687</strain>
    </source>
</reference>
<reference evidence="2 3" key="1">
    <citation type="submission" date="2016-12" db="EMBL/GenBank/DDBJ databases">
        <title>The new phylogeny of genus Mycobacterium.</title>
        <authorList>
            <person name="Tortoli E."/>
            <person name="Trovato A."/>
            <person name="Cirillo D.M."/>
        </authorList>
    </citation>
    <scope>NUCLEOTIDE SEQUENCE [LARGE SCALE GENOMIC DNA]</scope>
    <source>
        <strain evidence="2 3">DSM 44624</strain>
    </source>
</reference>
<dbReference type="EMBL" id="MVHM01000006">
    <property type="protein sequence ID" value="ORA37996.1"/>
    <property type="molecule type" value="Genomic_DNA"/>
</dbReference>
<dbReference type="AlphaFoldDB" id="A0A7I7W215"/>
<evidence type="ECO:0000313" key="1">
    <source>
        <dbReference type="EMBL" id="BBZ10982.1"/>
    </source>
</evidence>
<gene>
    <name evidence="2" type="ORF">BST20_12865</name>
    <name evidence="1" type="ORF">MBRA_11770</name>
</gene>
<evidence type="ECO:0000313" key="3">
    <source>
        <dbReference type="Proteomes" id="UP000192441"/>
    </source>
</evidence>
<dbReference type="Proteomes" id="UP000192441">
    <property type="component" value="Unassembled WGS sequence"/>
</dbReference>
<accession>A0A7I7W215</accession>
<evidence type="ECO:0000313" key="2">
    <source>
        <dbReference type="EMBL" id="ORA37996.1"/>
    </source>
</evidence>
<reference evidence="1" key="3">
    <citation type="submission" date="2020-02" db="EMBL/GenBank/DDBJ databases">
        <authorList>
            <person name="Matsumoto Y."/>
            <person name="Motooka D."/>
            <person name="Nakamura S."/>
        </authorList>
    </citation>
    <scope>NUCLEOTIDE SEQUENCE</scope>
    <source>
        <strain evidence="1">JCM 12687</strain>
    </source>
</reference>
<protein>
    <submittedName>
        <fullName evidence="2">Uncharacterized protein</fullName>
    </submittedName>
</protein>